<dbReference type="Gene3D" id="2.120.10.80">
    <property type="entry name" value="Kelch-type beta propeller"/>
    <property type="match status" value="2"/>
</dbReference>
<feature type="region of interest" description="Disordered" evidence="1">
    <location>
        <begin position="1"/>
        <end position="50"/>
    </location>
</feature>
<feature type="compositionally biased region" description="Polar residues" evidence="1">
    <location>
        <begin position="25"/>
        <end position="46"/>
    </location>
</feature>
<organism evidence="3 4">
    <name type="scientific">Endocarpon pusillum (strain Z07020 / HMAS-L-300199)</name>
    <name type="common">Lichen-forming fungus</name>
    <dbReference type="NCBI Taxonomy" id="1263415"/>
    <lineage>
        <taxon>Eukaryota</taxon>
        <taxon>Fungi</taxon>
        <taxon>Dikarya</taxon>
        <taxon>Ascomycota</taxon>
        <taxon>Pezizomycotina</taxon>
        <taxon>Eurotiomycetes</taxon>
        <taxon>Chaetothyriomycetidae</taxon>
        <taxon>Verrucariales</taxon>
        <taxon>Verrucariaceae</taxon>
        <taxon>Endocarpon</taxon>
    </lineage>
</organism>
<keyword evidence="2" id="KW-0812">Transmembrane</keyword>
<feature type="transmembrane region" description="Helical" evidence="2">
    <location>
        <begin position="130"/>
        <end position="151"/>
    </location>
</feature>
<keyword evidence="2" id="KW-0472">Membrane</keyword>
<evidence type="ECO:0000256" key="2">
    <source>
        <dbReference type="SAM" id="Phobius"/>
    </source>
</evidence>
<feature type="region of interest" description="Disordered" evidence="1">
    <location>
        <begin position="719"/>
        <end position="752"/>
    </location>
</feature>
<dbReference type="InterPro" id="IPR015915">
    <property type="entry name" value="Kelch-typ_b-propeller"/>
</dbReference>
<accession>U1GMY7</accession>
<sequence>MASIDLNPDQDSSDLSSFRLPPPESLSQSPRHQSSNVDASETNSSSRRIRNRYKSAFTETGLDGSAETTTSNLEHLIATRPGSRVRWRSQVDIREAEQQEEGDMKPEIRCTIPTTTWHHYRSSAAVLSRLSLLAVVLAIMIPVLHMSPLFYAGTTSIGAEAGPIAPNPARYLERAPTQLLPRQDNPADACLRWSHQSAVVNGTLYLYGGRAKRDSNQDSNTWNNNFLAVDLKTGWQISSPTMESLPQPSGPPPTSNGFLWNSEDTLYLYGGEFSDNPEASPVPYSLWSYDIASSTWEEHPDPRTVDGVPVERSAEGSGVNIPHLGRGLYFGGHVDHFTTPGWDISVFRVYLRSLLEFTFPGYSNPAVNDGRPAGEDGIWRNLTDDGVQDSAGFTERADGVLVYVPGYSEQGILLGLAGGTNTSYTQMNVIDVYDIAEQKWYKQATTGSIPEYRVNPCAAAVSAADGSSVQVHLFAGQKLLPYGSQEQYDDMWILSIPSFTWIQVDQRDQPVPPGRSGHTCTMWNSQMVVVGGYVGTDLSCDSPGVYVFNTSSLKWNTNYAALKGGNELNQQISQEQDPSALHGSYGYTVPQAVQEVIGGNAMGSATVTAPAQTVTAGPFATGRPIIYTVTQGDGSVATETVTPGAGPNGSGGSGRGGPNIAAIVAGVVAGLFALLAGYLGFCAWVYRRQLALYKRHVAMSQRQSLGIAAPAVLGLGPGKGNDSPLGKSSLDATSATSSSNARSGAGAGAGRGVGGYHAVPTTTNTFAGGLDRVSTNSVNGGGLNTARSSTDDLMDGQEPTFLGVLLSPRRSLKVINRD</sequence>
<dbReference type="Pfam" id="PF24681">
    <property type="entry name" value="Kelch_KLHDC2_KLHL20_DRC7"/>
    <property type="match status" value="1"/>
</dbReference>
<evidence type="ECO:0000256" key="1">
    <source>
        <dbReference type="SAM" id="MobiDB-lite"/>
    </source>
</evidence>
<dbReference type="AlphaFoldDB" id="U1GMY7"/>
<evidence type="ECO:0008006" key="5">
    <source>
        <dbReference type="Google" id="ProtNLM"/>
    </source>
</evidence>
<dbReference type="eggNOG" id="ENOG502RM13">
    <property type="taxonomic scope" value="Eukaryota"/>
</dbReference>
<evidence type="ECO:0000313" key="4">
    <source>
        <dbReference type="Proteomes" id="UP000019373"/>
    </source>
</evidence>
<keyword evidence="4" id="KW-1185">Reference proteome</keyword>
<dbReference type="GeneID" id="19238156"/>
<keyword evidence="2" id="KW-1133">Transmembrane helix</keyword>
<dbReference type="PANTHER" id="PTHR23244">
    <property type="entry name" value="KELCH REPEAT DOMAIN"/>
    <property type="match status" value="1"/>
</dbReference>
<dbReference type="SUPFAM" id="SSF117281">
    <property type="entry name" value="Kelch motif"/>
    <property type="match status" value="1"/>
</dbReference>
<feature type="transmembrane region" description="Helical" evidence="2">
    <location>
        <begin position="660"/>
        <end position="686"/>
    </location>
</feature>
<reference evidence="4" key="1">
    <citation type="journal article" date="2014" name="BMC Genomics">
        <title>Genome characteristics reveal the impact of lichenization on lichen-forming fungus Endocarpon pusillum Hedwig (Verrucariales, Ascomycota).</title>
        <authorList>
            <person name="Wang Y.-Y."/>
            <person name="Liu B."/>
            <person name="Zhang X.-Y."/>
            <person name="Zhou Q.-M."/>
            <person name="Zhang T."/>
            <person name="Li H."/>
            <person name="Yu Y.-F."/>
            <person name="Zhang X.-L."/>
            <person name="Hao X.-Y."/>
            <person name="Wang M."/>
            <person name="Wang L."/>
            <person name="Wei J.-C."/>
        </authorList>
    </citation>
    <scope>NUCLEOTIDE SEQUENCE [LARGE SCALE GENOMIC DNA]</scope>
    <source>
        <strain evidence="4">Z07020 / HMAS-L-300199</strain>
    </source>
</reference>
<dbReference type="HOGENOM" id="CLU_012508_0_0_1"/>
<dbReference type="PANTHER" id="PTHR23244:SF441">
    <property type="entry name" value="KELCH REPEAT PROTEIN"/>
    <property type="match status" value="1"/>
</dbReference>
<name>U1GMY7_ENDPU</name>
<evidence type="ECO:0000313" key="3">
    <source>
        <dbReference type="EMBL" id="ERF73276.1"/>
    </source>
</evidence>
<dbReference type="EMBL" id="KE720961">
    <property type="protein sequence ID" value="ERF73276.1"/>
    <property type="molecule type" value="Genomic_DNA"/>
</dbReference>
<gene>
    <name evidence="3" type="ORF">EPUS_03108</name>
</gene>
<dbReference type="Proteomes" id="UP000019373">
    <property type="component" value="Unassembled WGS sequence"/>
</dbReference>
<proteinExistence type="predicted"/>
<dbReference type="RefSeq" id="XP_007801049.1">
    <property type="nucleotide sequence ID" value="XM_007802858.1"/>
</dbReference>
<feature type="compositionally biased region" description="Low complexity" evidence="1">
    <location>
        <begin position="728"/>
        <end position="744"/>
    </location>
</feature>
<protein>
    <recommendedName>
        <fullName evidence="5">Kelch repeat-containing protein</fullName>
    </recommendedName>
</protein>
<dbReference type="OMA" id="ATFTQMN"/>
<dbReference type="OrthoDB" id="10251809at2759"/>